<evidence type="ECO:0000313" key="3">
    <source>
        <dbReference type="EMBL" id="TEU41612.1"/>
    </source>
</evidence>
<reference evidence="3 4" key="1">
    <citation type="submission" date="2019-03" db="EMBL/GenBank/DDBJ databases">
        <title>Burkholderia cepacia outbreak.</title>
        <authorList>
            <person name="Farzana R."/>
            <person name="Walsh T.R."/>
        </authorList>
    </citation>
    <scope>NUCLEOTIDE SEQUENCE [LARGE SCALE GENOMIC DNA]</scope>
    <source>
        <strain evidence="4">d13</strain>
    </source>
</reference>
<sequence length="236" mass="24298">MGQTFLTRVGIGLGLVRRTVPDVRMQTVNEAPAAPANQQRRVQSPPAGNANAPARGPSNVVPRQSLAPASATAPVSRPIPAAPVPQIPDGLPTRISETDIHTVIPAAAQLTGDLTIEESIVLQCVVRGNVTQEGDHQVVLTATGGIHGTLRARTTVIGGTVEGDVFADRVVILETGIVHGNIQYVTLAMKEGAAVTGMLTRTVPNVLDGSDGASVIAPTAAPALHAVPLAEQERVA</sequence>
<dbReference type="Proteomes" id="UP000298234">
    <property type="component" value="Unassembled WGS sequence"/>
</dbReference>
<accession>A0AAX2RK40</accession>
<organism evidence="3 4">
    <name type="scientific">Burkholderia cepacia</name>
    <name type="common">Pseudomonas cepacia</name>
    <dbReference type="NCBI Taxonomy" id="292"/>
    <lineage>
        <taxon>Bacteria</taxon>
        <taxon>Pseudomonadati</taxon>
        <taxon>Pseudomonadota</taxon>
        <taxon>Betaproteobacteria</taxon>
        <taxon>Burkholderiales</taxon>
        <taxon>Burkholderiaceae</taxon>
        <taxon>Burkholderia</taxon>
        <taxon>Burkholderia cepacia complex</taxon>
    </lineage>
</organism>
<gene>
    <name evidence="3" type="ORF">E3D37_26725</name>
</gene>
<dbReference type="InterPro" id="IPR007607">
    <property type="entry name" value="BacA/B"/>
</dbReference>
<proteinExistence type="inferred from homology"/>
<dbReference type="PANTHER" id="PTHR35024:SF4">
    <property type="entry name" value="POLYMER-FORMING CYTOSKELETAL PROTEIN"/>
    <property type="match status" value="1"/>
</dbReference>
<evidence type="ECO:0000256" key="1">
    <source>
        <dbReference type="ARBA" id="ARBA00044755"/>
    </source>
</evidence>
<comment type="similarity">
    <text evidence="1">Belongs to the bactofilin family.</text>
</comment>
<dbReference type="AlphaFoldDB" id="A0AAX2RK40"/>
<dbReference type="PANTHER" id="PTHR35024">
    <property type="entry name" value="HYPOTHETICAL CYTOSOLIC PROTEIN"/>
    <property type="match status" value="1"/>
</dbReference>
<dbReference type="Pfam" id="PF04519">
    <property type="entry name" value="Bactofilin"/>
    <property type="match status" value="1"/>
</dbReference>
<comment type="caution">
    <text evidence="3">The sequence shown here is derived from an EMBL/GenBank/DDBJ whole genome shotgun (WGS) entry which is preliminary data.</text>
</comment>
<dbReference type="RefSeq" id="WP_134256829.1">
    <property type="nucleotide sequence ID" value="NZ_SNSG01000032.1"/>
</dbReference>
<evidence type="ECO:0000313" key="4">
    <source>
        <dbReference type="Proteomes" id="UP000298234"/>
    </source>
</evidence>
<evidence type="ECO:0008006" key="5">
    <source>
        <dbReference type="Google" id="ProtNLM"/>
    </source>
</evidence>
<dbReference type="EMBL" id="SNSQ01000035">
    <property type="protein sequence ID" value="TEU41612.1"/>
    <property type="molecule type" value="Genomic_DNA"/>
</dbReference>
<protein>
    <recommendedName>
        <fullName evidence="5">Polymer-forming cytoskeletal protein</fullName>
    </recommendedName>
</protein>
<feature type="compositionally biased region" description="Low complexity" evidence="2">
    <location>
        <begin position="45"/>
        <end position="57"/>
    </location>
</feature>
<feature type="region of interest" description="Disordered" evidence="2">
    <location>
        <begin position="30"/>
        <end position="92"/>
    </location>
</feature>
<evidence type="ECO:0000256" key="2">
    <source>
        <dbReference type="SAM" id="MobiDB-lite"/>
    </source>
</evidence>
<name>A0AAX2RK40_BURCE</name>